<dbReference type="SUPFAM" id="SSF49482">
    <property type="entry name" value="Aromatic compound dioxygenase"/>
    <property type="match status" value="1"/>
</dbReference>
<proteinExistence type="predicted"/>
<keyword evidence="3" id="KW-0560">Oxidoreductase</keyword>
<dbReference type="Pfam" id="PF00775">
    <property type="entry name" value="Dioxygenase_C"/>
    <property type="match status" value="1"/>
</dbReference>
<dbReference type="OrthoDB" id="9800887at2"/>
<dbReference type="InterPro" id="IPR015889">
    <property type="entry name" value="Intradiol_dOase_core"/>
</dbReference>
<reference evidence="3 4" key="1">
    <citation type="submission" date="2019-05" db="EMBL/GenBank/DDBJ databases">
        <title>Genomes sequences of two Nocardia cyriacigeorgica environmental isolates, type strains Nocardia asteroides ATCC 19247 and Nocardia cyriacigeorgica DSM 44484.</title>
        <authorList>
            <person name="Vautrin F."/>
            <person name="Bergeron E."/>
            <person name="Dubost A."/>
            <person name="Abrouk D."/>
            <person name="Rodriguez Nava V."/>
            <person name="Pujic P."/>
        </authorList>
    </citation>
    <scope>NUCLEOTIDE SEQUENCE [LARGE SCALE GENOMIC DNA]</scope>
    <source>
        <strain evidence="3 4">EML 1456</strain>
    </source>
</reference>
<evidence type="ECO:0000313" key="3">
    <source>
        <dbReference type="EMBL" id="TLG08789.1"/>
    </source>
</evidence>
<feature type="domain" description="Intradiol ring-cleavage dioxygenases" evidence="2">
    <location>
        <begin position="107"/>
        <end position="180"/>
    </location>
</feature>
<organism evidence="3 4">
    <name type="scientific">Nocardia cyriacigeorgica</name>
    <dbReference type="NCBI Taxonomy" id="135487"/>
    <lineage>
        <taxon>Bacteria</taxon>
        <taxon>Bacillati</taxon>
        <taxon>Actinomycetota</taxon>
        <taxon>Actinomycetes</taxon>
        <taxon>Mycobacteriales</taxon>
        <taxon>Nocardiaceae</taxon>
        <taxon>Nocardia</taxon>
    </lineage>
</organism>
<dbReference type="Proteomes" id="UP000308349">
    <property type="component" value="Unassembled WGS sequence"/>
</dbReference>
<name>A0A5R8PC05_9NOCA</name>
<dbReference type="GO" id="GO:0008199">
    <property type="term" value="F:ferric iron binding"/>
    <property type="evidence" value="ECO:0007669"/>
    <property type="project" value="InterPro"/>
</dbReference>
<dbReference type="PROSITE" id="PS51318">
    <property type="entry name" value="TAT"/>
    <property type="match status" value="1"/>
</dbReference>
<dbReference type="InterPro" id="IPR000627">
    <property type="entry name" value="Intradiol_dOase_C"/>
</dbReference>
<sequence length="304" mass="30928">MGKRHEHDLGLAHDLRVMSRRRALWMFGAVAGAGAAAVAAGCATENATEAATSSSTATSAATPAAAPAETAGPYPGDGSNGPNVLIESGVVRSDITGSFGAYTGVAEGVPLTIDLTLHDLATGTLGAGMALYLWHCDREGRYSLYSDGVTEQNYLRGVQVADTAGRITFTSIFPACYDGRWPHLHFEVYDTLESAVAGDNARLTSQIALPQDTCEAVYANDSGYSASIPNLSAVSLDSDMVFGDGWDAELATITGSPATGLTAALTIGVAEKSANTSPGGMPPGGTGGRPPGPPPGGARPQPGN</sequence>
<comment type="caution">
    <text evidence="3">The sequence shown here is derived from an EMBL/GenBank/DDBJ whole genome shotgun (WGS) entry which is preliminary data.</text>
</comment>
<dbReference type="PANTHER" id="PTHR34315:SF1">
    <property type="entry name" value="INTRADIOL RING-CLEAVAGE DIOXYGENASES DOMAIN-CONTAINING PROTEIN-RELATED"/>
    <property type="match status" value="1"/>
</dbReference>
<feature type="region of interest" description="Disordered" evidence="1">
    <location>
        <begin position="50"/>
        <end position="79"/>
    </location>
</feature>
<feature type="compositionally biased region" description="Low complexity" evidence="1">
    <location>
        <begin position="50"/>
        <end position="73"/>
    </location>
</feature>
<dbReference type="AlphaFoldDB" id="A0A5R8PC05"/>
<keyword evidence="3" id="KW-0223">Dioxygenase</keyword>
<accession>A0A5R8PC05</accession>
<feature type="region of interest" description="Disordered" evidence="1">
    <location>
        <begin position="272"/>
        <end position="304"/>
    </location>
</feature>
<gene>
    <name evidence="3" type="ORF">FEK35_16535</name>
</gene>
<dbReference type="Gene3D" id="2.60.130.10">
    <property type="entry name" value="Aromatic compound dioxygenase"/>
    <property type="match status" value="1"/>
</dbReference>
<evidence type="ECO:0000259" key="2">
    <source>
        <dbReference type="Pfam" id="PF00775"/>
    </source>
</evidence>
<feature type="compositionally biased region" description="Pro residues" evidence="1">
    <location>
        <begin position="290"/>
        <end position="304"/>
    </location>
</feature>
<evidence type="ECO:0000256" key="1">
    <source>
        <dbReference type="SAM" id="MobiDB-lite"/>
    </source>
</evidence>
<protein>
    <submittedName>
        <fullName evidence="3">Dioxygenase</fullName>
    </submittedName>
</protein>
<dbReference type="PANTHER" id="PTHR34315">
    <property type="match status" value="1"/>
</dbReference>
<dbReference type="GO" id="GO:0016702">
    <property type="term" value="F:oxidoreductase activity, acting on single donors with incorporation of molecular oxygen, incorporation of two atoms of oxygen"/>
    <property type="evidence" value="ECO:0007669"/>
    <property type="project" value="InterPro"/>
</dbReference>
<dbReference type="EMBL" id="VBUU01000016">
    <property type="protein sequence ID" value="TLG08789.1"/>
    <property type="molecule type" value="Genomic_DNA"/>
</dbReference>
<dbReference type="InterPro" id="IPR006311">
    <property type="entry name" value="TAT_signal"/>
</dbReference>
<evidence type="ECO:0000313" key="4">
    <source>
        <dbReference type="Proteomes" id="UP000308349"/>
    </source>
</evidence>